<evidence type="ECO:0000313" key="2">
    <source>
        <dbReference type="EMBL" id="EGO22705.1"/>
    </source>
</evidence>
<dbReference type="PANTHER" id="PTHR19303">
    <property type="entry name" value="TRANSPOSON"/>
    <property type="match status" value="1"/>
</dbReference>
<dbReference type="OrthoDB" id="3265672at2759"/>
<accession>F8P0M1</accession>
<dbReference type="RefSeq" id="XP_007319945.1">
    <property type="nucleotide sequence ID" value="XM_007319883.1"/>
</dbReference>
<name>F8P0M1_SERL9</name>
<dbReference type="Proteomes" id="UP000008064">
    <property type="component" value="Unassembled WGS sequence"/>
</dbReference>
<proteinExistence type="predicted"/>
<dbReference type="GeneID" id="18809238"/>
<evidence type="ECO:0000313" key="3">
    <source>
        <dbReference type="Proteomes" id="UP000008064"/>
    </source>
</evidence>
<dbReference type="HOGENOM" id="CLU_013929_2_0_1"/>
<dbReference type="InterPro" id="IPR050863">
    <property type="entry name" value="CenT-Element_Derived"/>
</dbReference>
<dbReference type="GO" id="GO:0003677">
    <property type="term" value="F:DNA binding"/>
    <property type="evidence" value="ECO:0007669"/>
    <property type="project" value="TreeGrafter"/>
</dbReference>
<dbReference type="EMBL" id="GL945436">
    <property type="protein sequence ID" value="EGO22705.1"/>
    <property type="molecule type" value="Genomic_DNA"/>
</dbReference>
<dbReference type="AlphaFoldDB" id="F8P0M1"/>
<organism evidence="3">
    <name type="scientific">Serpula lacrymans var. lacrymans (strain S7.9)</name>
    <name type="common">Dry rot fungus</name>
    <dbReference type="NCBI Taxonomy" id="578457"/>
    <lineage>
        <taxon>Eukaryota</taxon>
        <taxon>Fungi</taxon>
        <taxon>Dikarya</taxon>
        <taxon>Basidiomycota</taxon>
        <taxon>Agaricomycotina</taxon>
        <taxon>Agaricomycetes</taxon>
        <taxon>Agaricomycetidae</taxon>
        <taxon>Boletales</taxon>
        <taxon>Coniophorineae</taxon>
        <taxon>Serpulaceae</taxon>
        <taxon>Serpula</taxon>
    </lineage>
</organism>
<dbReference type="InterPro" id="IPR004875">
    <property type="entry name" value="DDE_SF_endonuclease_dom"/>
</dbReference>
<reference evidence="3" key="1">
    <citation type="journal article" date="2011" name="Science">
        <title>The plant cell wall-decomposing machinery underlies the functional diversity of forest fungi.</title>
        <authorList>
            <person name="Eastwood D.C."/>
            <person name="Floudas D."/>
            <person name="Binder M."/>
            <person name="Majcherczyk A."/>
            <person name="Schneider P."/>
            <person name="Aerts A."/>
            <person name="Asiegbu F.O."/>
            <person name="Baker S.E."/>
            <person name="Barry K."/>
            <person name="Bendiksby M."/>
            <person name="Blumentritt M."/>
            <person name="Coutinho P.M."/>
            <person name="Cullen D."/>
            <person name="de Vries R.P."/>
            <person name="Gathman A."/>
            <person name="Goodell B."/>
            <person name="Henrissat B."/>
            <person name="Ihrmark K."/>
            <person name="Kauserud H."/>
            <person name="Kohler A."/>
            <person name="LaButti K."/>
            <person name="Lapidus A."/>
            <person name="Lavin J.L."/>
            <person name="Lee Y.-H."/>
            <person name="Lindquist E."/>
            <person name="Lilly W."/>
            <person name="Lucas S."/>
            <person name="Morin E."/>
            <person name="Murat C."/>
            <person name="Oguiza J.A."/>
            <person name="Park J."/>
            <person name="Pisabarro A.G."/>
            <person name="Riley R."/>
            <person name="Rosling A."/>
            <person name="Salamov A."/>
            <person name="Schmidt O."/>
            <person name="Schmutz J."/>
            <person name="Skrede I."/>
            <person name="Stenlid J."/>
            <person name="Wiebenga A."/>
            <person name="Xie X."/>
            <person name="Kuees U."/>
            <person name="Hibbett D.S."/>
            <person name="Hoffmeister D."/>
            <person name="Hoegberg N."/>
            <person name="Martin F."/>
            <person name="Grigoriev I.V."/>
            <person name="Watkinson S.C."/>
        </authorList>
    </citation>
    <scope>NUCLEOTIDE SEQUENCE [LARGE SCALE GENOMIC DNA]</scope>
    <source>
        <strain evidence="3">S7.9</strain>
    </source>
</reference>
<protein>
    <recommendedName>
        <fullName evidence="1">DDE-1 domain-containing protein</fullName>
    </recommendedName>
</protein>
<gene>
    <name evidence="2" type="ORF">SERLADRAFT_349974</name>
</gene>
<dbReference type="KEGG" id="sla:SERLADRAFT_349974"/>
<feature type="domain" description="DDE-1" evidence="1">
    <location>
        <begin position="120"/>
        <end position="247"/>
    </location>
</feature>
<evidence type="ECO:0000259" key="1">
    <source>
        <dbReference type="Pfam" id="PF03184"/>
    </source>
</evidence>
<sequence>MLKRTRKVKKTINQKVYALTKCSPSKNWIYHFLEHHPEIKLGRPSGLDPKRAKFFNQTAVKKHFELVDQIMIEYNIPWENVYNMDEKGCQQGGGRGQSRIKYLISCRAKNHYKFHSDNLELVTVIECICADGTNLQPGFVFSGKQFSLEWFQVDSRICVSISPNGWTDDFLGAQWFRQSFIPQATAQNQSGKPILLTFGGHSSHAVDEICQLALDNSIHLYCLPAHTTHKLQPLDVGTFGPFQHKWKVWCDTVVNETREETPREDFLRVYM</sequence>
<dbReference type="PANTHER" id="PTHR19303:SF74">
    <property type="entry name" value="POGO TRANSPOSABLE ELEMENT WITH KRAB DOMAIN"/>
    <property type="match status" value="1"/>
</dbReference>
<dbReference type="Pfam" id="PF03184">
    <property type="entry name" value="DDE_1"/>
    <property type="match status" value="1"/>
</dbReference>
<dbReference type="GO" id="GO:0005634">
    <property type="term" value="C:nucleus"/>
    <property type="evidence" value="ECO:0007669"/>
    <property type="project" value="TreeGrafter"/>
</dbReference>